<keyword evidence="6" id="KW-0999">Mitochondrion inner membrane</keyword>
<protein>
    <recommendedName>
        <fullName evidence="4">Mitochondrial import inner membrane translocase subunit TIM16</fullName>
    </recommendedName>
    <alternativeName>
        <fullName evidence="3">Mitochondrial import inner membrane translocase subunit tim16</fullName>
    </alternativeName>
    <alternativeName>
        <fullName evidence="11 12">Presequence translocated-associated motor subunit PAM16</fullName>
    </alternativeName>
</protein>
<sequence>FFSSLVTGPKPTLNRDWTNSAAEIFAVERLASGSICDSPVVQRHPSIQPSPFKFSLRSRCFSYLGSFPTLIFLCFPYFFRPWLQSLHHQQAQLADSSATLQAHRIISQVVVTGARVFGRAFAEAYKQASASSKYAQANKGKGGSSSTFASSGLTLDEACKILNVKPPAGGETNVEQVMERFKKLFDLNDPKKGGSFYLQSKILRARERIEMEIRQAERKAAQEKELREGWNPKVYKDR</sequence>
<evidence type="ECO:0000256" key="9">
    <source>
        <dbReference type="ARBA" id="ARBA00023128"/>
    </source>
</evidence>
<organism evidence="14 15">
    <name type="scientific">Aspergillus udagawae</name>
    <dbReference type="NCBI Taxonomy" id="91492"/>
    <lineage>
        <taxon>Eukaryota</taxon>
        <taxon>Fungi</taxon>
        <taxon>Dikarya</taxon>
        <taxon>Ascomycota</taxon>
        <taxon>Pezizomycotina</taxon>
        <taxon>Eurotiomycetes</taxon>
        <taxon>Eurotiomycetidae</taxon>
        <taxon>Eurotiales</taxon>
        <taxon>Aspergillaceae</taxon>
        <taxon>Aspergillus</taxon>
        <taxon>Aspergillus subgen. Fumigati</taxon>
    </lineage>
</organism>
<evidence type="ECO:0000256" key="3">
    <source>
        <dbReference type="ARBA" id="ARBA00013571"/>
    </source>
</evidence>
<dbReference type="Gene3D" id="1.10.287.110">
    <property type="entry name" value="DnaJ domain"/>
    <property type="match status" value="1"/>
</dbReference>
<dbReference type="Pfam" id="PF03656">
    <property type="entry name" value="Pam16"/>
    <property type="match status" value="1"/>
</dbReference>
<dbReference type="InterPro" id="IPR005341">
    <property type="entry name" value="Tim16"/>
</dbReference>
<evidence type="ECO:0000256" key="2">
    <source>
        <dbReference type="ARBA" id="ARBA00008817"/>
    </source>
</evidence>
<proteinExistence type="inferred from homology"/>
<dbReference type="InterPro" id="IPR036869">
    <property type="entry name" value="J_dom_sf"/>
</dbReference>
<evidence type="ECO:0000256" key="5">
    <source>
        <dbReference type="ARBA" id="ARBA00022448"/>
    </source>
</evidence>
<evidence type="ECO:0000256" key="11">
    <source>
        <dbReference type="ARBA" id="ARBA00030422"/>
    </source>
</evidence>
<dbReference type="EMBL" id="BLKC01000021">
    <property type="protein sequence ID" value="GFF33630.1"/>
    <property type="molecule type" value="Genomic_DNA"/>
</dbReference>
<gene>
    <name evidence="14" type="ORF">IFM46972_03957</name>
</gene>
<keyword evidence="7" id="KW-0653">Protein transport</keyword>
<dbReference type="AlphaFoldDB" id="A0A8H3RQ22"/>
<accession>A0A8H3RQ22</accession>
<evidence type="ECO:0000256" key="6">
    <source>
        <dbReference type="ARBA" id="ARBA00022792"/>
    </source>
</evidence>
<dbReference type="Proteomes" id="UP000465221">
    <property type="component" value="Unassembled WGS sequence"/>
</dbReference>
<evidence type="ECO:0000313" key="14">
    <source>
        <dbReference type="EMBL" id="GFF33630.1"/>
    </source>
</evidence>
<evidence type="ECO:0000256" key="4">
    <source>
        <dbReference type="ARBA" id="ARBA00020721"/>
    </source>
</evidence>
<reference evidence="14 15" key="1">
    <citation type="submission" date="2020-01" db="EMBL/GenBank/DDBJ databases">
        <title>Draft genome sequence of Aspergillus udagawae IFM 46972.</title>
        <authorList>
            <person name="Takahashi H."/>
            <person name="Yaguchi T."/>
        </authorList>
    </citation>
    <scope>NUCLEOTIDE SEQUENCE [LARGE SCALE GENOMIC DNA]</scope>
    <source>
        <strain evidence="14 15">IFM 46972</strain>
    </source>
</reference>
<evidence type="ECO:0000256" key="8">
    <source>
        <dbReference type="ARBA" id="ARBA00023010"/>
    </source>
</evidence>
<keyword evidence="5" id="KW-0813">Transport</keyword>
<name>A0A8H3RQ22_9EURO</name>
<dbReference type="GO" id="GO:0030150">
    <property type="term" value="P:protein import into mitochondrial matrix"/>
    <property type="evidence" value="ECO:0007669"/>
    <property type="project" value="InterPro"/>
</dbReference>
<feature type="non-terminal residue" evidence="14">
    <location>
        <position position="1"/>
    </location>
</feature>
<comment type="subcellular location">
    <subcellularLocation>
        <location evidence="1">Mitochondrion inner membrane</location>
        <topology evidence="1">Peripheral membrane protein</topology>
    </subcellularLocation>
</comment>
<keyword evidence="9" id="KW-0496">Mitochondrion</keyword>
<dbReference type="GO" id="GO:0005744">
    <property type="term" value="C:TIM23 mitochondrial import inner membrane translocase complex"/>
    <property type="evidence" value="ECO:0007669"/>
    <property type="project" value="InterPro"/>
</dbReference>
<evidence type="ECO:0000256" key="13">
    <source>
        <dbReference type="SAM" id="Coils"/>
    </source>
</evidence>
<evidence type="ECO:0000256" key="1">
    <source>
        <dbReference type="ARBA" id="ARBA00004637"/>
    </source>
</evidence>
<dbReference type="PANTHER" id="PTHR12388:SF0">
    <property type="entry name" value="MITOCHONDRIAL IMPORT INNER MEMBRANE TRANSLOCASE SUBUNIT TIM16"/>
    <property type="match status" value="1"/>
</dbReference>
<evidence type="ECO:0000313" key="15">
    <source>
        <dbReference type="Proteomes" id="UP000465221"/>
    </source>
</evidence>
<dbReference type="PANTHER" id="PTHR12388">
    <property type="entry name" value="MITOCHONDRIA ASSOCIATED GRANULOCYTE MACROPHAGE CSF SIGNALING MOLECULE"/>
    <property type="match status" value="1"/>
</dbReference>
<evidence type="ECO:0000256" key="12">
    <source>
        <dbReference type="ARBA" id="ARBA00031407"/>
    </source>
</evidence>
<evidence type="ECO:0000256" key="10">
    <source>
        <dbReference type="ARBA" id="ARBA00023136"/>
    </source>
</evidence>
<keyword evidence="10" id="KW-0472">Membrane</keyword>
<comment type="similarity">
    <text evidence="2">Belongs to the TIM16/PAM16 family.</text>
</comment>
<feature type="coiled-coil region" evidence="13">
    <location>
        <begin position="199"/>
        <end position="226"/>
    </location>
</feature>
<comment type="caution">
    <text evidence="14">The sequence shown here is derived from an EMBL/GenBank/DDBJ whole genome shotgun (WGS) entry which is preliminary data.</text>
</comment>
<keyword evidence="13" id="KW-0175">Coiled coil</keyword>
<dbReference type="FunFam" id="1.10.287.110:FF:000006">
    <property type="entry name" value="Import inner membrane translocase subunit TIM16"/>
    <property type="match status" value="1"/>
</dbReference>
<keyword evidence="8" id="KW-0811">Translocation</keyword>
<evidence type="ECO:0000256" key="7">
    <source>
        <dbReference type="ARBA" id="ARBA00022927"/>
    </source>
</evidence>